<evidence type="ECO:0000313" key="4">
    <source>
        <dbReference type="EMBL" id="TRY63862.1"/>
    </source>
</evidence>
<dbReference type="SMART" id="SM00320">
    <property type="entry name" value="WD40"/>
    <property type="match status" value="5"/>
</dbReference>
<comment type="caution">
    <text evidence="4">The sequence shown here is derived from an EMBL/GenBank/DDBJ whole genome shotgun (WGS) entry which is preliminary data.</text>
</comment>
<evidence type="ECO:0000313" key="5">
    <source>
        <dbReference type="Proteomes" id="UP000318571"/>
    </source>
</evidence>
<dbReference type="Pfam" id="PF00400">
    <property type="entry name" value="WD40"/>
    <property type="match status" value="4"/>
</dbReference>
<organism evidence="4 5">
    <name type="scientific">Tigriopus californicus</name>
    <name type="common">Marine copepod</name>
    <dbReference type="NCBI Taxonomy" id="6832"/>
    <lineage>
        <taxon>Eukaryota</taxon>
        <taxon>Metazoa</taxon>
        <taxon>Ecdysozoa</taxon>
        <taxon>Arthropoda</taxon>
        <taxon>Crustacea</taxon>
        <taxon>Multicrustacea</taxon>
        <taxon>Hexanauplia</taxon>
        <taxon>Copepoda</taxon>
        <taxon>Harpacticoida</taxon>
        <taxon>Harpacticidae</taxon>
        <taxon>Tigriopus</taxon>
    </lineage>
</organism>
<reference evidence="4 5" key="1">
    <citation type="journal article" date="2018" name="Nat. Ecol. Evol.">
        <title>Genomic signatures of mitonuclear coevolution across populations of Tigriopus californicus.</title>
        <authorList>
            <person name="Barreto F.S."/>
            <person name="Watson E.T."/>
            <person name="Lima T.G."/>
            <person name="Willett C.S."/>
            <person name="Edmands S."/>
            <person name="Li W."/>
            <person name="Burton R.S."/>
        </authorList>
    </citation>
    <scope>NUCLEOTIDE SEQUENCE [LARGE SCALE GENOMIC DNA]</scope>
    <source>
        <strain evidence="4 5">San Diego</strain>
    </source>
</reference>
<sequence>MDPALILLTVIVGLILVGGFVLAQKIGSGSKTAEGVADHKSDPSANKTNRTHPGQEANCIGQQNTHVGGGKKKAMLNSKRSGPAKDTFQHPWLVSTLKGHSGRVLDLDLSENGKWLASCDSDRSVILWTVKEFRDKEHKTIRCNVNYDHATKVKWSPDSKAFIVQKATENRAEVYKLGKKEDGSVGNIQPCVTFPAQHETDVIGLGFSPTGKFVMTCSDKTSLLIWSIHGDVLASLDTYHMTTYCAKVSPCGKFVASSGFTPDVKVWEVKFKRTGEFEKVARAFELTGHTSGVFSFDFSADSSRMATVSKDGTWKIFKTNVEFERGQDPSQVASGKFPQADERTLIALSANGQVVAIARQTSVHFFSAVTTEDMGQIHNLHTSPITSILFDREDRWFLTAGDKHIRVFKNIPGLTLQKRELEKKVASASTSGLKDRLMSQIQDIDIQLTSNVGKK</sequence>
<dbReference type="InterPro" id="IPR042410">
    <property type="entry name" value="WBSCR13"/>
</dbReference>
<dbReference type="AlphaFoldDB" id="A0A553NEJ0"/>
<feature type="repeat" description="WD" evidence="1">
    <location>
        <begin position="97"/>
        <end position="131"/>
    </location>
</feature>
<dbReference type="GO" id="GO:0030968">
    <property type="term" value="P:endoplasmic reticulum unfolded protein response"/>
    <property type="evidence" value="ECO:0007669"/>
    <property type="project" value="TreeGrafter"/>
</dbReference>
<gene>
    <name evidence="4" type="ORF">TCAL_00856</name>
</gene>
<feature type="compositionally biased region" description="Polar residues" evidence="2">
    <location>
        <begin position="43"/>
        <end position="52"/>
    </location>
</feature>
<feature type="region of interest" description="Disordered" evidence="2">
    <location>
        <begin position="31"/>
        <end position="84"/>
    </location>
</feature>
<protein>
    <submittedName>
        <fullName evidence="4">Uncharacterized protein</fullName>
    </submittedName>
</protein>
<feature type="repeat" description="WD" evidence="1">
    <location>
        <begin position="195"/>
        <end position="228"/>
    </location>
</feature>
<feature type="chain" id="PRO_5021888236" evidence="3">
    <location>
        <begin position="24"/>
        <end position="455"/>
    </location>
</feature>
<dbReference type="PROSITE" id="PS50294">
    <property type="entry name" value="WD_REPEATS_REGION"/>
    <property type="match status" value="1"/>
</dbReference>
<evidence type="ECO:0000256" key="3">
    <source>
        <dbReference type="SAM" id="SignalP"/>
    </source>
</evidence>
<name>A0A553NEJ0_TIGCA</name>
<dbReference type="PANTHER" id="PTHR44321:SF1">
    <property type="entry name" value="TRANSDUCIN BETA-LIKE PROTEIN 2"/>
    <property type="match status" value="1"/>
</dbReference>
<accession>A0A553NEJ0</accession>
<keyword evidence="3" id="KW-0732">Signal</keyword>
<dbReference type="InterPro" id="IPR001680">
    <property type="entry name" value="WD40_rpt"/>
</dbReference>
<dbReference type="STRING" id="6832.A0A553NEJ0"/>
<dbReference type="InterPro" id="IPR015943">
    <property type="entry name" value="WD40/YVTN_repeat-like_dom_sf"/>
</dbReference>
<dbReference type="OrthoDB" id="200924at2759"/>
<dbReference type="PANTHER" id="PTHR44321">
    <property type="entry name" value="TRANSDUCIN BETA-LIKE PROTEIN 2"/>
    <property type="match status" value="1"/>
</dbReference>
<dbReference type="Gene3D" id="2.130.10.10">
    <property type="entry name" value="YVTN repeat-like/Quinoprotein amine dehydrogenase"/>
    <property type="match status" value="2"/>
</dbReference>
<dbReference type="OMA" id="WDINVRY"/>
<dbReference type="SUPFAM" id="SSF50978">
    <property type="entry name" value="WD40 repeat-like"/>
    <property type="match status" value="1"/>
</dbReference>
<dbReference type="PROSITE" id="PS50082">
    <property type="entry name" value="WD_REPEATS_2"/>
    <property type="match status" value="3"/>
</dbReference>
<dbReference type="Proteomes" id="UP000318571">
    <property type="component" value="Chromosome 10"/>
</dbReference>
<dbReference type="InterPro" id="IPR036322">
    <property type="entry name" value="WD40_repeat_dom_sf"/>
</dbReference>
<feature type="signal peptide" evidence="3">
    <location>
        <begin position="1"/>
        <end position="23"/>
    </location>
</feature>
<keyword evidence="5" id="KW-1185">Reference proteome</keyword>
<evidence type="ECO:0000256" key="2">
    <source>
        <dbReference type="SAM" id="MobiDB-lite"/>
    </source>
</evidence>
<feature type="repeat" description="WD" evidence="1">
    <location>
        <begin position="286"/>
        <end position="318"/>
    </location>
</feature>
<dbReference type="GO" id="GO:0005783">
    <property type="term" value="C:endoplasmic reticulum"/>
    <property type="evidence" value="ECO:0007669"/>
    <property type="project" value="TreeGrafter"/>
</dbReference>
<proteinExistence type="predicted"/>
<evidence type="ECO:0000256" key="1">
    <source>
        <dbReference type="PROSITE-ProRule" id="PRU00221"/>
    </source>
</evidence>
<dbReference type="EMBL" id="VCGU01000458">
    <property type="protein sequence ID" value="TRY63862.1"/>
    <property type="molecule type" value="Genomic_DNA"/>
</dbReference>
<keyword evidence="1" id="KW-0853">WD repeat</keyword>